<dbReference type="Pfam" id="PF10561">
    <property type="entry name" value="C2orf69"/>
    <property type="match status" value="2"/>
</dbReference>
<accession>A0A1V9YQT4</accession>
<evidence type="ECO:0000313" key="2">
    <source>
        <dbReference type="EMBL" id="OQR88020.1"/>
    </source>
</evidence>
<sequence>MGKRSASMDADGLDPIETSPSRRTRSRHRDIASDDDDTSSSSASLEEDDGSRLMRAVRVEGHGGRANQLLVSMTPHATANVVYFPGDVQNFEHRMRKGRFKAWTAYSYEATAAVLAAKYPTATIWIVQPHRIEANGVSSFDNFVPRRDPLDPMTYSPQGHAIEHLRLLMEHACACIDNAAYLRPDLQLHLLGFSRGVAVVNQMVTELALTTQRPMDDHVPPTLLPFFKQVVSIHWIDGGNGSGAGAFPSHSLALSVLGDLPSLKLHLHWTPYQFASDLRPWIAHEGVAFCRNMEGRGLHPIVHQYFANTGGSLEDHFKVLVAMQVDTPP</sequence>
<dbReference type="Proteomes" id="UP000243579">
    <property type="component" value="Unassembled WGS sequence"/>
</dbReference>
<dbReference type="PANTHER" id="PTHR31296">
    <property type="entry name" value="UPF0565 PROTEIN C2ORF69"/>
    <property type="match status" value="1"/>
</dbReference>
<dbReference type="InterPro" id="IPR018881">
    <property type="entry name" value="C2orf69_mit"/>
</dbReference>
<organism evidence="2 3">
    <name type="scientific">Achlya hypogyna</name>
    <name type="common">Oomycete</name>
    <name type="synonym">Protoachlya hypogyna</name>
    <dbReference type="NCBI Taxonomy" id="1202772"/>
    <lineage>
        <taxon>Eukaryota</taxon>
        <taxon>Sar</taxon>
        <taxon>Stramenopiles</taxon>
        <taxon>Oomycota</taxon>
        <taxon>Saprolegniomycetes</taxon>
        <taxon>Saprolegniales</taxon>
        <taxon>Achlyaceae</taxon>
        <taxon>Achlya</taxon>
    </lineage>
</organism>
<proteinExistence type="predicted"/>
<feature type="region of interest" description="Disordered" evidence="1">
    <location>
        <begin position="1"/>
        <end position="52"/>
    </location>
</feature>
<dbReference type="OrthoDB" id="419333at2759"/>
<name>A0A1V9YQT4_ACHHY</name>
<evidence type="ECO:0000313" key="3">
    <source>
        <dbReference type="Proteomes" id="UP000243579"/>
    </source>
</evidence>
<keyword evidence="3" id="KW-1185">Reference proteome</keyword>
<protein>
    <submittedName>
        <fullName evidence="2">Uncharacterized protein</fullName>
    </submittedName>
</protein>
<comment type="caution">
    <text evidence="2">The sequence shown here is derived from an EMBL/GenBank/DDBJ whole genome shotgun (WGS) entry which is preliminary data.</text>
</comment>
<reference evidence="2 3" key="1">
    <citation type="journal article" date="2014" name="Genome Biol. Evol.">
        <title>The secreted proteins of Achlya hypogyna and Thraustotheca clavata identify the ancestral oomycete secretome and reveal gene acquisitions by horizontal gene transfer.</title>
        <authorList>
            <person name="Misner I."/>
            <person name="Blouin N."/>
            <person name="Leonard G."/>
            <person name="Richards T.A."/>
            <person name="Lane C.E."/>
        </authorList>
    </citation>
    <scope>NUCLEOTIDE SEQUENCE [LARGE SCALE GENOMIC DNA]</scope>
    <source>
        <strain evidence="2 3">ATCC 48635</strain>
    </source>
</reference>
<evidence type="ECO:0000256" key="1">
    <source>
        <dbReference type="SAM" id="MobiDB-lite"/>
    </source>
</evidence>
<gene>
    <name evidence="2" type="ORF">ACHHYP_07720</name>
</gene>
<dbReference type="PANTHER" id="PTHR31296:SF1">
    <property type="entry name" value="MITOCHONDRIAL PROTEIN C2ORF69"/>
    <property type="match status" value="1"/>
</dbReference>
<dbReference type="AlphaFoldDB" id="A0A1V9YQT4"/>
<dbReference type="GO" id="GO:0005739">
    <property type="term" value="C:mitochondrion"/>
    <property type="evidence" value="ECO:0007669"/>
    <property type="project" value="TreeGrafter"/>
</dbReference>
<dbReference type="EMBL" id="JNBR01001415">
    <property type="protein sequence ID" value="OQR88020.1"/>
    <property type="molecule type" value="Genomic_DNA"/>
</dbReference>